<evidence type="ECO:0000256" key="10">
    <source>
        <dbReference type="PROSITE-ProRule" id="PRU01023"/>
    </source>
</evidence>
<reference evidence="13" key="1">
    <citation type="journal article" date="2023" name="Mol. Plant Microbe Interact.">
        <title>Elucidating the Obligate Nature and Biological Capacity of an Invasive Fungal Corn Pathogen.</title>
        <authorList>
            <person name="MacCready J.S."/>
            <person name="Roggenkamp E.M."/>
            <person name="Gdanetz K."/>
            <person name="Chilvers M.I."/>
        </authorList>
    </citation>
    <scope>NUCLEOTIDE SEQUENCE</scope>
    <source>
        <strain evidence="13">PM02</strain>
    </source>
</reference>
<keyword evidence="5 10" id="KW-0808">Transferase</keyword>
<keyword evidence="6 10" id="KW-0949">S-adenosyl-L-methionine</keyword>
<dbReference type="InterPro" id="IPR023270">
    <property type="entry name" value="RCMT_NCL1"/>
</dbReference>
<dbReference type="GO" id="GO:0030488">
    <property type="term" value="P:tRNA methylation"/>
    <property type="evidence" value="ECO:0007669"/>
    <property type="project" value="TreeGrafter"/>
</dbReference>
<dbReference type="InterPro" id="IPR018314">
    <property type="entry name" value="RsmB/NOL1/NOP2-like_CS"/>
</dbReference>
<keyword evidence="9" id="KW-0539">Nucleus</keyword>
<dbReference type="InterPro" id="IPR023267">
    <property type="entry name" value="RCMT"/>
</dbReference>
<feature type="region of interest" description="Disordered" evidence="11">
    <location>
        <begin position="389"/>
        <end position="425"/>
    </location>
</feature>
<dbReference type="Gene3D" id="3.40.50.150">
    <property type="entry name" value="Vaccinia Virus protein VP39"/>
    <property type="match status" value="1"/>
</dbReference>
<evidence type="ECO:0000256" key="2">
    <source>
        <dbReference type="ARBA" id="ARBA00007494"/>
    </source>
</evidence>
<evidence type="ECO:0000313" key="13">
    <source>
        <dbReference type="EMBL" id="KAK2067727.1"/>
    </source>
</evidence>
<evidence type="ECO:0000256" key="6">
    <source>
        <dbReference type="ARBA" id="ARBA00022691"/>
    </source>
</evidence>
<evidence type="ECO:0000256" key="5">
    <source>
        <dbReference type="ARBA" id="ARBA00022679"/>
    </source>
</evidence>
<dbReference type="Pfam" id="PF25376">
    <property type="entry name" value="Pre-PUA_NSUN2"/>
    <property type="match status" value="1"/>
</dbReference>
<dbReference type="InterPro" id="IPR057286">
    <property type="entry name" value="PUA_NSUN2"/>
</dbReference>
<dbReference type="InterPro" id="IPR029063">
    <property type="entry name" value="SAM-dependent_MTases_sf"/>
</dbReference>
<gene>
    <name evidence="13" type="ORF">P8C59_001440</name>
</gene>
<dbReference type="EMBL" id="JAQQPM010000001">
    <property type="protein sequence ID" value="KAK2067727.1"/>
    <property type="molecule type" value="Genomic_DNA"/>
</dbReference>
<feature type="compositionally biased region" description="Low complexity" evidence="11">
    <location>
        <begin position="704"/>
        <end position="722"/>
    </location>
</feature>
<feature type="binding site" evidence="10">
    <location>
        <position position="275"/>
    </location>
    <ligand>
        <name>S-adenosyl-L-methionine</name>
        <dbReference type="ChEBI" id="CHEBI:59789"/>
    </ligand>
</feature>
<evidence type="ECO:0000256" key="1">
    <source>
        <dbReference type="ARBA" id="ARBA00004123"/>
    </source>
</evidence>
<feature type="binding site" evidence="10">
    <location>
        <begin position="178"/>
        <end position="184"/>
    </location>
    <ligand>
        <name>S-adenosyl-L-methionine</name>
        <dbReference type="ChEBI" id="CHEBI:59789"/>
    </ligand>
</feature>
<comment type="subcellular location">
    <subcellularLocation>
        <location evidence="1">Nucleus</location>
    </subcellularLocation>
</comment>
<comment type="similarity">
    <text evidence="2 10">Belongs to the class I-like SAM-binding methyltransferase superfamily. RsmB/NOP family.</text>
</comment>
<dbReference type="SUPFAM" id="SSF53335">
    <property type="entry name" value="S-adenosyl-L-methionine-dependent methyltransferases"/>
    <property type="match status" value="1"/>
</dbReference>
<evidence type="ECO:0000256" key="4">
    <source>
        <dbReference type="ARBA" id="ARBA00022603"/>
    </source>
</evidence>
<comment type="caution">
    <text evidence="10">Lacks conserved residue(s) required for the propagation of feature annotation.</text>
</comment>
<dbReference type="Pfam" id="PF01189">
    <property type="entry name" value="Methyltr_RsmB-F"/>
    <property type="match status" value="1"/>
</dbReference>
<dbReference type="InterPro" id="IPR057285">
    <property type="entry name" value="Pre-PUA_NSUN2"/>
</dbReference>
<dbReference type="PRINTS" id="PR02008">
    <property type="entry name" value="RCMTFAMILY"/>
</dbReference>
<feature type="compositionally biased region" description="Basic residues" evidence="11">
    <location>
        <begin position="7"/>
        <end position="18"/>
    </location>
</feature>
<sequence>MGGKNFRGGKGRGGGRRGGRNDGAAHRPYQRFAEIQKEHAQMQTYYDTLLEFSEEEKEEFWGALKRDLPNSFRFCGSKGHALTVKRLFQRRYIPEITSLTFEEQPVEPPQAVPWYPDSLAWWMTTPKNVIRKFPPFSAFQKFLVSETSVGNISRQEVVSMIPPLLMDLRPGMTVLDMCAAPGSKAAQLLEMVHRGEEVSIRKVMRAMQESDLPDGENADENTKIQADLVSYADSCDDGRATGILIANDSDYKRSHLLVHQLKRLSSPNMIVTNHDATLYPAIRVRNRPDETKPAYLKFDRILADVPCSGDGAFFIAVLRKNAEFKAKPDEAKVQTPNGNATNGGKNGLKRPLAEEDEEARPAKVVKAEGDISEDSVVVEARDAAEMDVDEGAALTTQTTPDATKAKDNQVEMPAPLKDAESAKTEDTTVDMAPGHEIGIVASNDMNDVQVGVNHRPDTMTPGSEDSRAPTPASEAQFNLADRKRKKNGPYEEPFKFLKPDHDVIRQVKEFYGISARFPTDRYLVRNEAGEPAKAVYYTSALVREVLTMNEGRGVKFVHAGVKMFVKQDVPSADTCRWRIQSEGMPILHGYVGANRVVVLRNKETLRRLLIEMFPKITDGDWQQLGEVGEQVRNMGLGCCVLRVEPAGDDEDFAEEMAMPLWKSFQSVNLMLPKEDRAAMLLRIFNDSTPLVNTGLAKNQSQGGEAEVTESVAEAAESVAEATESAKDEETAEPTETQPVQSEGVVEAKDREMPDVK</sequence>
<feature type="region of interest" description="Disordered" evidence="11">
    <location>
        <begin position="1"/>
        <end position="25"/>
    </location>
</feature>
<dbReference type="PANTHER" id="PTHR22808">
    <property type="entry name" value="NCL1 YEAST -RELATED NOL1/NOP2/FMU SUN DOMAIN-CONTAINING"/>
    <property type="match status" value="1"/>
</dbReference>
<feature type="compositionally biased region" description="Basic and acidic residues" evidence="11">
    <location>
        <begin position="745"/>
        <end position="756"/>
    </location>
</feature>
<dbReference type="InterPro" id="IPR001678">
    <property type="entry name" value="MeTrfase_RsmB-F_NOP2_dom"/>
</dbReference>
<dbReference type="GO" id="GO:0016428">
    <property type="term" value="F:tRNA (cytidine-5-)-methyltransferase activity"/>
    <property type="evidence" value="ECO:0007669"/>
    <property type="project" value="InterPro"/>
</dbReference>
<dbReference type="PANTHER" id="PTHR22808:SF1">
    <property type="entry name" value="RNA CYTOSINE-C(5)-METHYLTRANSFERASE NSUN2-RELATED"/>
    <property type="match status" value="1"/>
</dbReference>
<protein>
    <recommendedName>
        <fullName evidence="12">SAM-dependent MTase RsmB/NOP-type domain-containing protein</fullName>
    </recommendedName>
</protein>
<evidence type="ECO:0000256" key="3">
    <source>
        <dbReference type="ARBA" id="ARBA00022555"/>
    </source>
</evidence>
<name>A0AAD9M942_9PEZI</name>
<dbReference type="PROSITE" id="PS51686">
    <property type="entry name" value="SAM_MT_RSMB_NOP"/>
    <property type="match status" value="1"/>
</dbReference>
<keyword evidence="14" id="KW-1185">Reference proteome</keyword>
<dbReference type="Proteomes" id="UP001217918">
    <property type="component" value="Unassembled WGS sequence"/>
</dbReference>
<comment type="caution">
    <text evidence="13">The sequence shown here is derived from an EMBL/GenBank/DDBJ whole genome shotgun (WGS) entry which is preliminary data.</text>
</comment>
<dbReference type="GO" id="GO:0005634">
    <property type="term" value="C:nucleus"/>
    <property type="evidence" value="ECO:0007669"/>
    <property type="project" value="UniProtKB-SubCell"/>
</dbReference>
<evidence type="ECO:0000256" key="11">
    <source>
        <dbReference type="SAM" id="MobiDB-lite"/>
    </source>
</evidence>
<dbReference type="InterPro" id="IPR049560">
    <property type="entry name" value="MeTrfase_RsmB-F_NOP2_cat"/>
</dbReference>
<keyword evidence="7" id="KW-0819">tRNA processing</keyword>
<evidence type="ECO:0000256" key="9">
    <source>
        <dbReference type="ARBA" id="ARBA00023242"/>
    </source>
</evidence>
<evidence type="ECO:0000313" key="14">
    <source>
        <dbReference type="Proteomes" id="UP001217918"/>
    </source>
</evidence>
<organism evidence="13 14">
    <name type="scientific">Phyllachora maydis</name>
    <dbReference type="NCBI Taxonomy" id="1825666"/>
    <lineage>
        <taxon>Eukaryota</taxon>
        <taxon>Fungi</taxon>
        <taxon>Dikarya</taxon>
        <taxon>Ascomycota</taxon>
        <taxon>Pezizomycotina</taxon>
        <taxon>Sordariomycetes</taxon>
        <taxon>Sordariomycetidae</taxon>
        <taxon>Phyllachorales</taxon>
        <taxon>Phyllachoraceae</taxon>
        <taxon>Phyllachora</taxon>
    </lineage>
</organism>
<dbReference type="PRINTS" id="PR02011">
    <property type="entry name" value="RCMTNCL1"/>
</dbReference>
<feature type="region of interest" description="Disordered" evidence="11">
    <location>
        <begin position="326"/>
        <end position="362"/>
    </location>
</feature>
<feature type="compositionally biased region" description="Polar residues" evidence="11">
    <location>
        <begin position="334"/>
        <end position="343"/>
    </location>
</feature>
<keyword evidence="3" id="KW-0820">tRNA-binding</keyword>
<keyword evidence="8 10" id="KW-0694">RNA-binding</keyword>
<feature type="binding site" evidence="10">
    <location>
        <position position="304"/>
    </location>
    <ligand>
        <name>S-adenosyl-L-methionine</name>
        <dbReference type="ChEBI" id="CHEBI:59789"/>
    </ligand>
</feature>
<proteinExistence type="inferred from homology"/>
<dbReference type="GO" id="GO:0000049">
    <property type="term" value="F:tRNA binding"/>
    <property type="evidence" value="ECO:0007669"/>
    <property type="project" value="UniProtKB-KW"/>
</dbReference>
<evidence type="ECO:0000259" key="12">
    <source>
        <dbReference type="PROSITE" id="PS51686"/>
    </source>
</evidence>
<accession>A0AAD9M942</accession>
<feature type="binding site" evidence="10">
    <location>
        <position position="248"/>
    </location>
    <ligand>
        <name>S-adenosyl-L-methionine</name>
        <dbReference type="ChEBI" id="CHEBI:59789"/>
    </ligand>
</feature>
<evidence type="ECO:0000256" key="8">
    <source>
        <dbReference type="ARBA" id="ARBA00022884"/>
    </source>
</evidence>
<feature type="domain" description="SAM-dependent MTase RsmB/NOP-type" evidence="12">
    <location>
        <begin position="60"/>
        <end position="311"/>
    </location>
</feature>
<dbReference type="GO" id="GO:0005737">
    <property type="term" value="C:cytoplasm"/>
    <property type="evidence" value="ECO:0007669"/>
    <property type="project" value="TreeGrafter"/>
</dbReference>
<feature type="region of interest" description="Disordered" evidence="11">
    <location>
        <begin position="695"/>
        <end position="756"/>
    </location>
</feature>
<keyword evidence="4 10" id="KW-0489">Methyltransferase</keyword>
<dbReference type="PROSITE" id="PS01153">
    <property type="entry name" value="NOL1_NOP2_SUN"/>
    <property type="match status" value="1"/>
</dbReference>
<dbReference type="Pfam" id="PF25378">
    <property type="entry name" value="PUA_NSUN2"/>
    <property type="match status" value="1"/>
</dbReference>
<dbReference type="AlphaFoldDB" id="A0AAD9M942"/>
<evidence type="ECO:0000256" key="7">
    <source>
        <dbReference type="ARBA" id="ARBA00022694"/>
    </source>
</evidence>
<feature type="region of interest" description="Disordered" evidence="11">
    <location>
        <begin position="454"/>
        <end position="492"/>
    </location>
</feature>